<dbReference type="EMBL" id="FR823391">
    <property type="protein sequence ID" value="CBZ54625.1"/>
    <property type="molecule type" value="Genomic_DNA"/>
</dbReference>
<dbReference type="RefSeq" id="XP_003884655.1">
    <property type="nucleotide sequence ID" value="XM_003884606.1"/>
</dbReference>
<dbReference type="OMA" id="ATCIVYR"/>
<sequence length="481" mass="52214">MPPMLRPEKTLEDFWLGEDTQLPRCRDTPGTPSSSTPRPPLSSLSSLPARSLSSAPAVSSSFLAAAANSAAPCPLSASPLAPFSPAPLPSTFSFSPLSLQLSDKTVPQALSAAIRPSAYLTNIWASISIAPGFSSQDFFLIARSLPNAEYTGGTQPLVLRLKNPSCTAVLGANGRLSIMGGLTLEQARWQAYRVAYKLRFRLKWRFRDTDRYELDDAKQASEKARTSNQEEKQRLLIGEHFAAPSTSSLSASSLSSSVSSNQLSYVHNPEIRFVPEEMKIQQMVCRLNMGGEFRPDLERVESHPSLQGRVVGIKDGLTIRVPLTLGSASGRNSEGESCTEPAPLAWREETPNHSPTRVARAHASSDGRDKKDARLVWKDTDAWSDPSGEDEIAAELFAGFDGGEDPPASPARRGDRLSAKRRKRGRTVVHEEGHEGEPSLKPKKGATCIVYRSGRVLVLGCTSTEEIDYAVSFVWPALVGL</sequence>
<dbReference type="SUPFAM" id="SSF55945">
    <property type="entry name" value="TATA-box binding protein-like"/>
    <property type="match status" value="2"/>
</dbReference>
<reference evidence="2" key="1">
    <citation type="submission" date="2011-02" db="EMBL/GenBank/DDBJ databases">
        <authorList>
            <person name="Aslett M."/>
        </authorList>
    </citation>
    <scope>NUCLEOTIDE SEQUENCE</scope>
    <source>
        <strain evidence="2">Liverpool</strain>
    </source>
</reference>
<feature type="region of interest" description="Disordered" evidence="1">
    <location>
        <begin position="400"/>
        <end position="439"/>
    </location>
</feature>
<feature type="compositionally biased region" description="Basic and acidic residues" evidence="1">
    <location>
        <begin position="363"/>
        <end position="372"/>
    </location>
</feature>
<gene>
    <name evidence="3" type="ORF">BN1204_050530</name>
    <name evidence="2" type="ORF">NCLIV_050530</name>
</gene>
<dbReference type="Gene3D" id="3.30.310.10">
    <property type="entry name" value="TATA-Binding Protein"/>
    <property type="match status" value="1"/>
</dbReference>
<dbReference type="GeneID" id="13446330"/>
<evidence type="ECO:0000313" key="4">
    <source>
        <dbReference type="Proteomes" id="UP000007494"/>
    </source>
</evidence>
<dbReference type="InParanoid" id="F0VKM4"/>
<dbReference type="EMBL" id="LN714485">
    <property type="protein sequence ID" value="CEL69341.1"/>
    <property type="molecule type" value="Genomic_DNA"/>
</dbReference>
<protein>
    <submittedName>
        <fullName evidence="2">Uncharacterized protein</fullName>
    </submittedName>
</protein>
<evidence type="ECO:0000256" key="1">
    <source>
        <dbReference type="SAM" id="MobiDB-lite"/>
    </source>
</evidence>
<proteinExistence type="predicted"/>
<dbReference type="VEuPathDB" id="ToxoDB:NCLIV_050530"/>
<reference evidence="4" key="3">
    <citation type="journal article" date="2012" name="PLoS Pathog.">
        <title>Comparative genomics of the apicomplexan parasites Toxoplasma gondii and Neospora caninum: Coccidia differing in host range and transmission strategy.</title>
        <authorList>
            <person name="Reid A.J."/>
            <person name="Vermont S.J."/>
            <person name="Cotton J.A."/>
            <person name="Harris D."/>
            <person name="Hill-Cawthorne G.A."/>
            <person name="Konen-Waisman S."/>
            <person name="Latham S.M."/>
            <person name="Mourier T."/>
            <person name="Norton R."/>
            <person name="Quail M.A."/>
            <person name="Sanders M."/>
            <person name="Shanmugam D."/>
            <person name="Sohal A."/>
            <person name="Wasmuth J.D."/>
            <person name="Brunk B."/>
            <person name="Grigg M.E."/>
            <person name="Howard J.C."/>
            <person name="Parkinson J."/>
            <person name="Roos D.S."/>
            <person name="Trees A.J."/>
            <person name="Berriman M."/>
            <person name="Pain A."/>
            <person name="Wastling J.M."/>
        </authorList>
    </citation>
    <scope>NUCLEOTIDE SEQUENCE [LARGE SCALE GENOMIC DNA]</scope>
    <source>
        <strain evidence="4">Liverpool</strain>
    </source>
</reference>
<evidence type="ECO:0000313" key="3">
    <source>
        <dbReference type="EMBL" id="CEL69341.1"/>
    </source>
</evidence>
<accession>F0VKM4</accession>
<feature type="region of interest" description="Disordered" evidence="1">
    <location>
        <begin position="1"/>
        <end position="47"/>
    </location>
</feature>
<feature type="region of interest" description="Disordered" evidence="1">
    <location>
        <begin position="328"/>
        <end position="372"/>
    </location>
</feature>
<name>F0VKM4_NEOCL</name>
<dbReference type="eggNOG" id="ENOG502T0KM">
    <property type="taxonomic scope" value="Eukaryota"/>
</dbReference>
<dbReference type="AlphaFoldDB" id="F0VKM4"/>
<dbReference type="Proteomes" id="UP000007494">
    <property type="component" value="Chromosome X"/>
</dbReference>
<evidence type="ECO:0000313" key="2">
    <source>
        <dbReference type="EMBL" id="CBZ54625.1"/>
    </source>
</evidence>
<dbReference type="InterPro" id="IPR012295">
    <property type="entry name" value="TBP_dom_sf"/>
</dbReference>
<dbReference type="OrthoDB" id="365692at2759"/>
<feature type="compositionally biased region" description="Basic and acidic residues" evidence="1">
    <location>
        <begin position="428"/>
        <end position="439"/>
    </location>
</feature>
<reference evidence="3" key="4">
    <citation type="journal article" date="2015" name="PLoS ONE">
        <title>Comprehensive Evaluation of Toxoplasma gondii VEG and Neospora caninum LIV Genomes with Tachyzoite Stage Transcriptome and Proteome Defines Novel Transcript Features.</title>
        <authorList>
            <person name="Ramaprasad A."/>
            <person name="Mourier T."/>
            <person name="Naeem R."/>
            <person name="Malas T.B."/>
            <person name="Moussa E."/>
            <person name="Panigrahi A."/>
            <person name="Vermont S.J."/>
            <person name="Otto T.D."/>
            <person name="Wastling J."/>
            <person name="Pain A."/>
        </authorList>
    </citation>
    <scope>NUCLEOTIDE SEQUENCE</scope>
    <source>
        <strain evidence="3">Liverpool</strain>
    </source>
</reference>
<reference evidence="2" key="2">
    <citation type="submission" date="2011-03" db="EMBL/GenBank/DDBJ databases">
        <title>Comparative genomics and transcriptomics of Neospora caninum and Toxoplasma gondii.</title>
        <authorList>
            <person name="Reid A.J."/>
            <person name="Sohal A."/>
            <person name="Harris D."/>
            <person name="Quail M."/>
            <person name="Sanders M."/>
            <person name="Berriman M."/>
            <person name="Wastling J.M."/>
            <person name="Pain A."/>
        </authorList>
    </citation>
    <scope>NUCLEOTIDE SEQUENCE</scope>
    <source>
        <strain evidence="2">Liverpool</strain>
    </source>
</reference>
<feature type="compositionally biased region" description="Basic and acidic residues" evidence="1">
    <location>
        <begin position="1"/>
        <end position="12"/>
    </location>
</feature>
<keyword evidence="4" id="KW-1185">Reference proteome</keyword>
<organism evidence="2 4">
    <name type="scientific">Neospora caninum (strain Liverpool)</name>
    <dbReference type="NCBI Taxonomy" id="572307"/>
    <lineage>
        <taxon>Eukaryota</taxon>
        <taxon>Sar</taxon>
        <taxon>Alveolata</taxon>
        <taxon>Apicomplexa</taxon>
        <taxon>Conoidasida</taxon>
        <taxon>Coccidia</taxon>
        <taxon>Eucoccidiorida</taxon>
        <taxon>Eimeriorina</taxon>
        <taxon>Sarcocystidae</taxon>
        <taxon>Neospora</taxon>
    </lineage>
</organism>
<feature type="compositionally biased region" description="Low complexity" evidence="1">
    <location>
        <begin position="32"/>
        <end position="47"/>
    </location>
</feature>